<dbReference type="Gene3D" id="3.50.50.60">
    <property type="entry name" value="FAD/NAD(P)-binding domain"/>
    <property type="match status" value="1"/>
</dbReference>
<evidence type="ECO:0000256" key="5">
    <source>
        <dbReference type="SAM" id="Phobius"/>
    </source>
</evidence>
<feature type="domain" description="FAD-binding" evidence="6">
    <location>
        <begin position="135"/>
        <end position="311"/>
    </location>
</feature>
<reference evidence="7" key="1">
    <citation type="journal article" date="2020" name="Stud. Mycol.">
        <title>101 Dothideomycetes genomes: a test case for predicting lifestyles and emergence of pathogens.</title>
        <authorList>
            <person name="Haridas S."/>
            <person name="Albert R."/>
            <person name="Binder M."/>
            <person name="Bloem J."/>
            <person name="Labutti K."/>
            <person name="Salamov A."/>
            <person name="Andreopoulos B."/>
            <person name="Baker S."/>
            <person name="Barry K."/>
            <person name="Bills G."/>
            <person name="Bluhm B."/>
            <person name="Cannon C."/>
            <person name="Castanera R."/>
            <person name="Culley D."/>
            <person name="Daum C."/>
            <person name="Ezra D."/>
            <person name="Gonzalez J."/>
            <person name="Henrissat B."/>
            <person name="Kuo A."/>
            <person name="Liang C."/>
            <person name="Lipzen A."/>
            <person name="Lutzoni F."/>
            <person name="Magnuson J."/>
            <person name="Mondo S."/>
            <person name="Nolan M."/>
            <person name="Ohm R."/>
            <person name="Pangilinan J."/>
            <person name="Park H.-J."/>
            <person name="Ramirez L."/>
            <person name="Alfaro M."/>
            <person name="Sun H."/>
            <person name="Tritt A."/>
            <person name="Yoshinaga Y."/>
            <person name="Zwiers L.-H."/>
            <person name="Turgeon B."/>
            <person name="Goodwin S."/>
            <person name="Spatafora J."/>
            <person name="Crous P."/>
            <person name="Grigoriev I."/>
        </authorList>
    </citation>
    <scope>NUCLEOTIDE SEQUENCE</scope>
    <source>
        <strain evidence="7">SCOH1-5</strain>
    </source>
</reference>
<feature type="transmembrane region" description="Helical" evidence="5">
    <location>
        <begin position="370"/>
        <end position="392"/>
    </location>
</feature>
<evidence type="ECO:0000256" key="4">
    <source>
        <dbReference type="ARBA" id="ARBA00023033"/>
    </source>
</evidence>
<keyword evidence="4" id="KW-0503">Monooxygenase</keyword>
<dbReference type="PANTHER" id="PTHR46972:SF1">
    <property type="entry name" value="FAD DEPENDENT OXIDOREDUCTASE DOMAIN-CONTAINING PROTEIN"/>
    <property type="match status" value="1"/>
</dbReference>
<protein>
    <recommendedName>
        <fullName evidence="6">FAD-binding domain-containing protein</fullName>
    </recommendedName>
</protein>
<dbReference type="GO" id="GO:0071949">
    <property type="term" value="F:FAD binding"/>
    <property type="evidence" value="ECO:0007669"/>
    <property type="project" value="InterPro"/>
</dbReference>
<gene>
    <name evidence="7" type="ORF">CERZMDRAFT_36809</name>
</gene>
<dbReference type="PRINTS" id="PR00420">
    <property type="entry name" value="RNGMNOXGNASE"/>
</dbReference>
<sequence>MLARLLLKHDTDISVTLFESEASIDFRSQGGSLDLHEKTGQAALQEAGLFDEFLKYARYDGEALKIADKNLLCYITQQGSKGSSTTGRPEIDRPRLRELLFNSLPGGTVQWNKKLTMISHDHTLSFADGSTASDFDLIVGADGAWSKVRPLLSDAEPYYSGIAGHSLLISNAEQQVPKLSKLVNRGSLFCFSDGKSIMAQQMGDGSINIGTWAVRPSDWQAAHDVHDREEVKNIIREEYSDWHPDLLALTQAADGTVQPRDLYMLPIGHKWKHRSGVTLIGDAAHVMTPFAGEGVNLALQDAVKLASAIKSCQSSSDLDSKVEAFETDMFSRATETQQLTYDMMNAMFFTPGAPRAGIERYILCAVRGELGPVVTTLLTPVVYAWFFIFKLLW</sequence>
<evidence type="ECO:0000256" key="3">
    <source>
        <dbReference type="ARBA" id="ARBA00023002"/>
    </source>
</evidence>
<evidence type="ECO:0000256" key="2">
    <source>
        <dbReference type="ARBA" id="ARBA00022827"/>
    </source>
</evidence>
<keyword evidence="2" id="KW-0274">FAD</keyword>
<evidence type="ECO:0000259" key="6">
    <source>
        <dbReference type="Pfam" id="PF01494"/>
    </source>
</evidence>
<dbReference type="Proteomes" id="UP000799539">
    <property type="component" value="Unassembled WGS sequence"/>
</dbReference>
<keyword evidence="5" id="KW-0472">Membrane</keyword>
<dbReference type="Pfam" id="PF01494">
    <property type="entry name" value="FAD_binding_3"/>
    <property type="match status" value="1"/>
</dbReference>
<keyword evidence="3" id="KW-0560">Oxidoreductase</keyword>
<organism evidence="7 8">
    <name type="scientific">Cercospora zeae-maydis SCOH1-5</name>
    <dbReference type="NCBI Taxonomy" id="717836"/>
    <lineage>
        <taxon>Eukaryota</taxon>
        <taxon>Fungi</taxon>
        <taxon>Dikarya</taxon>
        <taxon>Ascomycota</taxon>
        <taxon>Pezizomycotina</taxon>
        <taxon>Dothideomycetes</taxon>
        <taxon>Dothideomycetidae</taxon>
        <taxon>Mycosphaerellales</taxon>
        <taxon>Mycosphaerellaceae</taxon>
        <taxon>Cercospora</taxon>
    </lineage>
</organism>
<dbReference type="InterPro" id="IPR002938">
    <property type="entry name" value="FAD-bd"/>
</dbReference>
<dbReference type="PANTHER" id="PTHR46972">
    <property type="entry name" value="MONOOXYGENASE ASQM-RELATED"/>
    <property type="match status" value="1"/>
</dbReference>
<dbReference type="AlphaFoldDB" id="A0A6A6FMY0"/>
<proteinExistence type="predicted"/>
<name>A0A6A6FMY0_9PEZI</name>
<dbReference type="SUPFAM" id="SSF51905">
    <property type="entry name" value="FAD/NAD(P)-binding domain"/>
    <property type="match status" value="1"/>
</dbReference>
<evidence type="ECO:0000313" key="7">
    <source>
        <dbReference type="EMBL" id="KAF2214730.1"/>
    </source>
</evidence>
<accession>A0A6A6FMY0</accession>
<dbReference type="GO" id="GO:0004497">
    <property type="term" value="F:monooxygenase activity"/>
    <property type="evidence" value="ECO:0007669"/>
    <property type="project" value="UniProtKB-KW"/>
</dbReference>
<keyword evidence="8" id="KW-1185">Reference proteome</keyword>
<dbReference type="OrthoDB" id="655030at2759"/>
<keyword evidence="1" id="KW-0285">Flavoprotein</keyword>
<dbReference type="EMBL" id="ML992667">
    <property type="protein sequence ID" value="KAF2214730.1"/>
    <property type="molecule type" value="Genomic_DNA"/>
</dbReference>
<dbReference type="InterPro" id="IPR036188">
    <property type="entry name" value="FAD/NAD-bd_sf"/>
</dbReference>
<keyword evidence="5" id="KW-0812">Transmembrane</keyword>
<evidence type="ECO:0000256" key="1">
    <source>
        <dbReference type="ARBA" id="ARBA00022630"/>
    </source>
</evidence>
<evidence type="ECO:0000313" key="8">
    <source>
        <dbReference type="Proteomes" id="UP000799539"/>
    </source>
</evidence>
<keyword evidence="5" id="KW-1133">Transmembrane helix</keyword>